<name>V5YNM6_9BURK</name>
<organism evidence="1">
    <name type="scientific">Burkholderia sp. M701</name>
    <dbReference type="NCBI Taxonomy" id="326454"/>
    <lineage>
        <taxon>Bacteria</taxon>
        <taxon>Pseudomonadati</taxon>
        <taxon>Pseudomonadota</taxon>
        <taxon>Betaproteobacteria</taxon>
        <taxon>Burkholderiales</taxon>
        <taxon>Burkholderiaceae</taxon>
        <taxon>Burkholderia</taxon>
    </lineage>
</organism>
<evidence type="ECO:0000313" key="1">
    <source>
        <dbReference type="EMBL" id="BAO18923.1"/>
    </source>
</evidence>
<reference evidence="1" key="1">
    <citation type="journal article" date="2014" name="Microbiology">
        <title>A 2,4-dichlorophenoxyacetic acid degradation plasmid pM7012 discloses distribution of an unclassified megaplasmid group across bacterial species.</title>
        <authorList>
            <person name="Sakai Y."/>
            <person name="Ogawa N."/>
            <person name="Shimomura Y."/>
            <person name="Fujii T."/>
        </authorList>
    </citation>
    <scope>NUCLEOTIDE SEQUENCE</scope>
    <source>
        <strain evidence="1">M701</strain>
    </source>
</reference>
<keyword evidence="1" id="KW-0614">Plasmid</keyword>
<accession>V5YNM6</accession>
<proteinExistence type="predicted"/>
<dbReference type="AlphaFoldDB" id="V5YNM6"/>
<sequence>MAADHERQYELFLKDFPPGTVHDGRNQARDMMERAVFCADWMAQRGIESARDIGPFMSMSLGRGDKVRLLKGARVFGTGPGITREGTVNPRNRIITVFSLDRGHIDRYSRGTSENPVLVQARVHWAGAGGYWRWTDIDGVESVDSLGSVPA</sequence>
<protein>
    <submittedName>
        <fullName evidence="1">Uncharacterized protein</fullName>
    </submittedName>
</protein>
<geneLocation type="plasmid" evidence="1">
    <name>pM7012</name>
</geneLocation>
<dbReference type="EMBL" id="AB853026">
    <property type="protein sequence ID" value="BAO18923.1"/>
    <property type="molecule type" value="Genomic_DNA"/>
</dbReference>
<reference evidence="1" key="2">
    <citation type="submission" date="2024-06" db="EMBL/GenBank/DDBJ databases">
        <authorList>
            <person name="Sakai Y."/>
            <person name="Fujii T."/>
        </authorList>
    </citation>
    <scope>NUCLEOTIDE SEQUENCE</scope>
    <source>
        <strain evidence="1">M701</strain>
        <plasmid evidence="1">pM7012</plasmid>
    </source>
</reference>